<proteinExistence type="predicted"/>
<evidence type="ECO:0000313" key="2">
    <source>
        <dbReference type="Proteomes" id="UP000010367"/>
    </source>
</evidence>
<dbReference type="AlphaFoldDB" id="K9TQ83"/>
<reference evidence="1 2" key="1">
    <citation type="submission" date="2012-06" db="EMBL/GenBank/DDBJ databases">
        <title>Finished chromosome of genome of Oscillatoria acuminata PCC 6304.</title>
        <authorList>
            <consortium name="US DOE Joint Genome Institute"/>
            <person name="Gugger M."/>
            <person name="Coursin T."/>
            <person name="Rippka R."/>
            <person name="Tandeau De Marsac N."/>
            <person name="Huntemann M."/>
            <person name="Wei C.-L."/>
            <person name="Han J."/>
            <person name="Detter J.C."/>
            <person name="Han C."/>
            <person name="Tapia R."/>
            <person name="Davenport K."/>
            <person name="Daligault H."/>
            <person name="Erkkila T."/>
            <person name="Gu W."/>
            <person name="Munk A.C.C."/>
            <person name="Teshima H."/>
            <person name="Xu Y."/>
            <person name="Chain P."/>
            <person name="Chen A."/>
            <person name="Krypides N."/>
            <person name="Mavromatis K."/>
            <person name="Markowitz V."/>
            <person name="Szeto E."/>
            <person name="Ivanova N."/>
            <person name="Mikhailova N."/>
            <person name="Ovchinnikova G."/>
            <person name="Pagani I."/>
            <person name="Pati A."/>
            <person name="Goodwin L."/>
            <person name="Peters L."/>
            <person name="Pitluck S."/>
            <person name="Woyke T."/>
            <person name="Kerfeld C."/>
        </authorList>
    </citation>
    <scope>NUCLEOTIDE SEQUENCE [LARGE SCALE GENOMIC DNA]</scope>
    <source>
        <strain evidence="1 2">PCC 6304</strain>
    </source>
</reference>
<name>K9TQ83_9CYAN</name>
<accession>K9TQ83</accession>
<keyword evidence="2" id="KW-1185">Reference proteome</keyword>
<sequence length="36" mass="4358">MTWDNLGQLDMRIAEKKQASSNWTDRDVQYIMKWTP</sequence>
<dbReference type="HOGENOM" id="CLU_3357398_0_0_3"/>
<gene>
    <name evidence="1" type="ORF">Oscil6304_4781</name>
</gene>
<dbReference type="Proteomes" id="UP000010367">
    <property type="component" value="Chromosome"/>
</dbReference>
<organism evidence="1 2">
    <name type="scientific">Oscillatoria acuminata PCC 6304</name>
    <dbReference type="NCBI Taxonomy" id="56110"/>
    <lineage>
        <taxon>Bacteria</taxon>
        <taxon>Bacillati</taxon>
        <taxon>Cyanobacteriota</taxon>
        <taxon>Cyanophyceae</taxon>
        <taxon>Oscillatoriophycideae</taxon>
        <taxon>Oscillatoriales</taxon>
        <taxon>Oscillatoriaceae</taxon>
        <taxon>Oscillatoria</taxon>
    </lineage>
</organism>
<evidence type="ECO:0000313" key="1">
    <source>
        <dbReference type="EMBL" id="AFY84291.1"/>
    </source>
</evidence>
<dbReference type="EMBL" id="CP003607">
    <property type="protein sequence ID" value="AFY84291.1"/>
    <property type="molecule type" value="Genomic_DNA"/>
</dbReference>
<dbReference type="KEGG" id="oac:Oscil6304_4781"/>
<protein>
    <submittedName>
        <fullName evidence="1">Uncharacterized protein</fullName>
    </submittedName>
</protein>
<dbReference type="InParanoid" id="K9TQ83"/>